<keyword evidence="3" id="KW-1185">Reference proteome</keyword>
<dbReference type="OrthoDB" id="3701142at2"/>
<protein>
    <recommendedName>
        <fullName evidence="4">Lipoprotein</fullName>
    </recommendedName>
</protein>
<gene>
    <name evidence="2" type="ORF">FKR81_34850</name>
</gene>
<sequence>MRGTLAALCAALLTATTACTAAPAPPAPPTSTKPAPFTEAYALTSAVSKAAVAKEWVRTVDTVTEGGVESSRAECLHAVRNLSSRDCRYEHQFGSQRRGYRMVFTNYIFMELPAEWAAQTGKPWTKVDPWYGNSPLDRTLATIADRFPSPAAIDRDLPRGSRIESSDEVLDGRQVTHYRSAVQFTDLHATAESDRERAHLKQLMDSGLSEMSTDVWVDSDGLLVRLETDEPVLGGGRSITTRTFTQWGVPGVIEEPAPELLGPAPEIT</sequence>
<keyword evidence="1" id="KW-0732">Signal</keyword>
<dbReference type="EMBL" id="VOBR01000030">
    <property type="protein sequence ID" value="TWP46766.1"/>
    <property type="molecule type" value="Genomic_DNA"/>
</dbReference>
<comment type="caution">
    <text evidence="2">The sequence shown here is derived from an EMBL/GenBank/DDBJ whole genome shotgun (WGS) entry which is preliminary data.</text>
</comment>
<feature type="signal peptide" evidence="1">
    <location>
        <begin position="1"/>
        <end position="21"/>
    </location>
</feature>
<reference evidence="2 3" key="1">
    <citation type="submission" date="2019-07" db="EMBL/GenBank/DDBJ databases">
        <title>Lentzea xizangensis sp. nov., isolated from Qinghai-Tibetan Plateau Soils.</title>
        <authorList>
            <person name="Huang J."/>
        </authorList>
    </citation>
    <scope>NUCLEOTIDE SEQUENCE [LARGE SCALE GENOMIC DNA]</scope>
    <source>
        <strain evidence="2 3">FXJ1.1311</strain>
    </source>
</reference>
<evidence type="ECO:0008006" key="4">
    <source>
        <dbReference type="Google" id="ProtNLM"/>
    </source>
</evidence>
<evidence type="ECO:0000313" key="2">
    <source>
        <dbReference type="EMBL" id="TWP46766.1"/>
    </source>
</evidence>
<organism evidence="2 3">
    <name type="scientific">Lentzea tibetensis</name>
    <dbReference type="NCBI Taxonomy" id="2591470"/>
    <lineage>
        <taxon>Bacteria</taxon>
        <taxon>Bacillati</taxon>
        <taxon>Actinomycetota</taxon>
        <taxon>Actinomycetes</taxon>
        <taxon>Pseudonocardiales</taxon>
        <taxon>Pseudonocardiaceae</taxon>
        <taxon>Lentzea</taxon>
    </lineage>
</organism>
<dbReference type="RefSeq" id="WP_146358501.1">
    <property type="nucleotide sequence ID" value="NZ_VOBR01000030.1"/>
</dbReference>
<evidence type="ECO:0000313" key="3">
    <source>
        <dbReference type="Proteomes" id="UP000316639"/>
    </source>
</evidence>
<name>A0A563EIV6_9PSEU</name>
<proteinExistence type="predicted"/>
<dbReference type="Proteomes" id="UP000316639">
    <property type="component" value="Unassembled WGS sequence"/>
</dbReference>
<evidence type="ECO:0000256" key="1">
    <source>
        <dbReference type="SAM" id="SignalP"/>
    </source>
</evidence>
<feature type="chain" id="PRO_5039642397" description="Lipoprotein" evidence="1">
    <location>
        <begin position="22"/>
        <end position="268"/>
    </location>
</feature>
<dbReference type="PROSITE" id="PS51257">
    <property type="entry name" value="PROKAR_LIPOPROTEIN"/>
    <property type="match status" value="1"/>
</dbReference>
<dbReference type="AlphaFoldDB" id="A0A563EIV6"/>
<dbReference type="Gene3D" id="2.50.20.20">
    <property type="match status" value="1"/>
</dbReference>
<accession>A0A563EIV6</accession>